<comment type="caution">
    <text evidence="2">The sequence shown here is derived from an EMBL/GenBank/DDBJ whole genome shotgun (WGS) entry which is preliminary data.</text>
</comment>
<reference evidence="2 3" key="1">
    <citation type="submission" date="2024-07" db="EMBL/GenBank/DDBJ databases">
        <authorList>
            <person name="Akdeniz Z."/>
        </authorList>
    </citation>
    <scope>NUCLEOTIDE SEQUENCE [LARGE SCALE GENOMIC DNA]</scope>
</reference>
<keyword evidence="3" id="KW-1185">Reference proteome</keyword>
<accession>A0ABP1HMD4</accession>
<protein>
    <submittedName>
        <fullName evidence="2">Calcineurin-like_phosphoesterase domain-containing protein</fullName>
    </submittedName>
</protein>
<dbReference type="InterPro" id="IPR029052">
    <property type="entry name" value="Metallo-depent_PP-like"/>
</dbReference>
<gene>
    <name evidence="2" type="ORF">HINF_LOCUS15360</name>
</gene>
<sequence length="287" mass="32576">MLFLSVALLIIFVVSIWQFSSTGYLLNNAIVSGSAFILLQVSTLVIIFIQSKLSVKAFKLSIITFITVFAGFSLGTFISLIVSFSLGIVYGPISFIHEDKARIHWATRTGQYFRSRLYNTSNFTYNFNNRQYTNSLPSKTSKFIVMADINLNNHYTSTMSADYDFALFCGDYSFHGKLQEYSLAFNKMPTKPLLMAVGNHDDRRNFSLVNGRSKNFFQKVNQIGFISFTFKSQIRQQIQKLTTGFSSQLIIRIWEWSVNITSLSSTSPFTPQETLARINTSANESNN</sequence>
<dbReference type="EMBL" id="CAXDID020000037">
    <property type="protein sequence ID" value="CAL5997675.1"/>
    <property type="molecule type" value="Genomic_DNA"/>
</dbReference>
<name>A0ABP1HMD4_9EUKA</name>
<feature type="transmembrane region" description="Helical" evidence="1">
    <location>
        <begin position="28"/>
        <end position="49"/>
    </location>
</feature>
<evidence type="ECO:0000256" key="1">
    <source>
        <dbReference type="SAM" id="Phobius"/>
    </source>
</evidence>
<keyword evidence="1" id="KW-0812">Transmembrane</keyword>
<dbReference type="Proteomes" id="UP001642409">
    <property type="component" value="Unassembled WGS sequence"/>
</dbReference>
<evidence type="ECO:0000313" key="2">
    <source>
        <dbReference type="EMBL" id="CAL5997675.1"/>
    </source>
</evidence>
<proteinExistence type="predicted"/>
<feature type="transmembrane region" description="Helical" evidence="1">
    <location>
        <begin position="61"/>
        <end position="90"/>
    </location>
</feature>
<organism evidence="2 3">
    <name type="scientific">Hexamita inflata</name>
    <dbReference type="NCBI Taxonomy" id="28002"/>
    <lineage>
        <taxon>Eukaryota</taxon>
        <taxon>Metamonada</taxon>
        <taxon>Diplomonadida</taxon>
        <taxon>Hexamitidae</taxon>
        <taxon>Hexamitinae</taxon>
        <taxon>Hexamita</taxon>
    </lineage>
</organism>
<dbReference type="SUPFAM" id="SSF56300">
    <property type="entry name" value="Metallo-dependent phosphatases"/>
    <property type="match status" value="1"/>
</dbReference>
<keyword evidence="1" id="KW-1133">Transmembrane helix</keyword>
<keyword evidence="1" id="KW-0472">Membrane</keyword>
<evidence type="ECO:0000313" key="3">
    <source>
        <dbReference type="Proteomes" id="UP001642409"/>
    </source>
</evidence>